<comment type="function">
    <text evidence="2">Together with LptE, is involved in the assembly of lipopolysaccharide (LPS) at the surface of the outer membrane.</text>
</comment>
<reference evidence="5" key="1">
    <citation type="submission" date="2018-05" db="EMBL/GenBank/DDBJ databases">
        <title>Ignatzschineria dubaiensis sp. nov., isolated from necrotic foot tissues of dromedaries (Camelus dromedarius) and associated maggots in Dubai, United Arab Emirates.</title>
        <authorList>
            <person name="Tsang C.C."/>
            <person name="Tang J.Y.M."/>
            <person name="Fong J.Y.H."/>
            <person name="Kinne J."/>
            <person name="Lee H.H."/>
            <person name="Joseph M."/>
            <person name="Jose S."/>
            <person name="Schuster R.K."/>
            <person name="Tang Y."/>
            <person name="Sivakumar S."/>
            <person name="Chen J.H.K."/>
            <person name="Teng J.L.L."/>
            <person name="Lau S.K.P."/>
            <person name="Wernery U."/>
            <person name="Woo P.C.Y."/>
        </authorList>
    </citation>
    <scope>NUCLEOTIDE SEQUENCE [LARGE SCALE GENOMIC DNA]</scope>
    <source>
        <strain evidence="5">KCTC 22644</strain>
    </source>
</reference>
<comment type="subcellular location">
    <subcellularLocation>
        <location evidence="2">Cell outer membrane</location>
    </subcellularLocation>
</comment>
<dbReference type="Proteomes" id="UP000245020">
    <property type="component" value="Unassembled WGS sequence"/>
</dbReference>
<dbReference type="GO" id="GO:0043165">
    <property type="term" value="P:Gram-negative-bacterium-type cell outer membrane assembly"/>
    <property type="evidence" value="ECO:0007669"/>
    <property type="project" value="UniProtKB-UniRule"/>
</dbReference>
<comment type="caution">
    <text evidence="2">Lacks conserved residue(s) required for the propagation of feature annotation.</text>
</comment>
<dbReference type="AlphaFoldDB" id="A0A2U2AFZ3"/>
<name>A0A2U2AFZ3_9GAMM</name>
<evidence type="ECO:0000259" key="3">
    <source>
        <dbReference type="Pfam" id="PF04453"/>
    </source>
</evidence>
<accession>A0A2U2AFZ3</accession>
<comment type="subunit">
    <text evidence="2">Component of the lipopolysaccharide transport and assembly complex. Interacts with LptE and LptA.</text>
</comment>
<keyword evidence="2" id="KW-0732">Signal</keyword>
<gene>
    <name evidence="2" type="primary">lptD</name>
    <name evidence="4" type="ORF">DC083_03920</name>
</gene>
<evidence type="ECO:0000313" key="4">
    <source>
        <dbReference type="EMBL" id="PWD81588.1"/>
    </source>
</evidence>
<dbReference type="HAMAP" id="MF_01411">
    <property type="entry name" value="LPS_assembly_LptD"/>
    <property type="match status" value="1"/>
</dbReference>
<dbReference type="InterPro" id="IPR020889">
    <property type="entry name" value="LipoPS_assembly_LptD"/>
</dbReference>
<dbReference type="PANTHER" id="PTHR30189">
    <property type="entry name" value="LPS-ASSEMBLY PROTEIN"/>
    <property type="match status" value="1"/>
</dbReference>
<protein>
    <recommendedName>
        <fullName evidence="2">LPS-assembly protein LptD</fullName>
    </recommendedName>
</protein>
<comment type="caution">
    <text evidence="4">The sequence shown here is derived from an EMBL/GenBank/DDBJ whole genome shotgun (WGS) entry which is preliminary data.</text>
</comment>
<dbReference type="GO" id="GO:1990351">
    <property type="term" value="C:transporter complex"/>
    <property type="evidence" value="ECO:0007669"/>
    <property type="project" value="TreeGrafter"/>
</dbReference>
<evidence type="ECO:0000256" key="1">
    <source>
        <dbReference type="ARBA" id="ARBA00023237"/>
    </source>
</evidence>
<proteinExistence type="inferred from homology"/>
<keyword evidence="5" id="KW-1185">Reference proteome</keyword>
<dbReference type="GO" id="GO:0009279">
    <property type="term" value="C:cell outer membrane"/>
    <property type="evidence" value="ECO:0007669"/>
    <property type="project" value="UniProtKB-SubCell"/>
</dbReference>
<dbReference type="Pfam" id="PF04453">
    <property type="entry name" value="LptD"/>
    <property type="match status" value="1"/>
</dbReference>
<organism evidence="4 5">
    <name type="scientific">Ignatzschineria ureiclastica</name>
    <dbReference type="NCBI Taxonomy" id="472582"/>
    <lineage>
        <taxon>Bacteria</taxon>
        <taxon>Pseudomonadati</taxon>
        <taxon>Pseudomonadota</taxon>
        <taxon>Gammaproteobacteria</taxon>
        <taxon>Cardiobacteriales</taxon>
        <taxon>Ignatzschineriaceae</taxon>
        <taxon>Ignatzschineria</taxon>
    </lineage>
</organism>
<keyword evidence="2" id="KW-0472">Membrane</keyword>
<dbReference type="EMBL" id="QEWQ01000002">
    <property type="protein sequence ID" value="PWD81588.1"/>
    <property type="molecule type" value="Genomic_DNA"/>
</dbReference>
<evidence type="ECO:0000313" key="5">
    <source>
        <dbReference type="Proteomes" id="UP000245020"/>
    </source>
</evidence>
<evidence type="ECO:0000256" key="2">
    <source>
        <dbReference type="HAMAP-Rule" id="MF_01411"/>
    </source>
</evidence>
<comment type="similarity">
    <text evidence="2">Belongs to the LptD family.</text>
</comment>
<sequence length="772" mass="88214">MIVDLPSFIAMSITTVPQKNYLYSKITIALLLGLPSLSLAAPIACQISPLAQYITQDQQKNKDTLYASSDSGYITPTEGNISGNAQIYLGNDELMSEGFQLDRIHNVVTSTGKNVIYATPTAVLEGKEGVHYIDESETVFKNASYYIQGLSRIQGRATQIDHKEIQQNTLLQDATYSTCAVDNEIWKVKSRDLEIDHAEGRAIAKNATLDILGLPILYTPYISFPIDNKRHSGFLTPEISISKSDGFTLFVPYYFNLAPNMDAILAPGVIAKRGAAVKGNFRYLNKWQELELSGLLLFSDKLYDNKNRWSYKFDQKLNFNKNLTGKILYQDISDDKFQEDVNDQSGLLRELTLDREAVLNYRTPNWVAKIRFQEFVVTDPEIIQYSPYGRAPQLLFHGNWDLKGFDVGLDAEFSHFFTKDNDHLKQKPIKSANRIDIMPYISYRLGNPWSFLETTARFRYTHYNLNYRGNEGEGKDTSITRSLPILSARTGLVLEKELELTHLFGGGDFIQTIEPELFYLYAPYRKQSNIPIFDTSPTSLNFFNLFSYNSFYGADRQSNANQVTMALTTRLFHSKTGAERFVFSLGQTRYFTPPRITIGDDLEHSDLKKSAINARAEVTIIPGLKVDSNLQWSPTDKRISNATLNLKYNPESRKIFNINYRYNRWGKNNKSDYIDTSGFWQLDQKWAVAGRYNYSITESKMIESLVGVEYKDCCVATRVGARYYRDNVTDTEKQWKVYVEFELDSIGSVGQNNQKLWEDNISGFTVPKVRRY</sequence>
<dbReference type="InterPro" id="IPR007543">
    <property type="entry name" value="LptD_C"/>
</dbReference>
<dbReference type="PANTHER" id="PTHR30189:SF1">
    <property type="entry name" value="LPS-ASSEMBLY PROTEIN LPTD"/>
    <property type="match status" value="1"/>
</dbReference>
<feature type="domain" description="LptD C-terminal" evidence="3">
    <location>
        <begin position="306"/>
        <end position="686"/>
    </location>
</feature>
<dbReference type="GO" id="GO:0015920">
    <property type="term" value="P:lipopolysaccharide transport"/>
    <property type="evidence" value="ECO:0007669"/>
    <property type="project" value="InterPro"/>
</dbReference>
<dbReference type="InterPro" id="IPR050218">
    <property type="entry name" value="LptD"/>
</dbReference>
<keyword evidence="1 2" id="KW-0998">Cell outer membrane</keyword>